<protein>
    <submittedName>
        <fullName evidence="2">Hypothetical membrane protein</fullName>
    </submittedName>
</protein>
<feature type="transmembrane region" description="Helical" evidence="1">
    <location>
        <begin position="226"/>
        <end position="243"/>
    </location>
</feature>
<gene>
    <name evidence="2" type="ORF">CIG1485E_0545</name>
</gene>
<evidence type="ECO:0000313" key="3">
    <source>
        <dbReference type="Proteomes" id="UP000028486"/>
    </source>
</evidence>
<dbReference type="RefSeq" id="WP_038453449.1">
    <property type="nucleotide sequence ID" value="NZ_CP009043.1"/>
</dbReference>
<dbReference type="Proteomes" id="UP000028486">
    <property type="component" value="Chromosome"/>
</dbReference>
<keyword evidence="1" id="KW-1133">Transmembrane helix</keyword>
<feature type="transmembrane region" description="Helical" evidence="1">
    <location>
        <begin position="7"/>
        <end position="29"/>
    </location>
</feature>
<keyword evidence="3" id="KW-1185">Reference proteome</keyword>
<dbReference type="KEGG" id="caj:CIG1485E_0545"/>
<feature type="transmembrane region" description="Helical" evidence="1">
    <location>
        <begin position="142"/>
        <end position="160"/>
    </location>
</feature>
<keyword evidence="1" id="KW-0472">Membrane</keyword>
<accession>A0A076F872</accession>
<dbReference type="eggNOG" id="COG4314">
    <property type="taxonomic scope" value="Bacteria"/>
</dbReference>
<feature type="transmembrane region" description="Helical" evidence="1">
    <location>
        <begin position="167"/>
        <end position="189"/>
    </location>
</feature>
<dbReference type="OrthoDB" id="9809859at2"/>
<keyword evidence="1" id="KW-0812">Transmembrane</keyword>
<dbReference type="AlphaFoldDB" id="A0A076F872"/>
<dbReference type="HOGENOM" id="CLU_1069297_0_0_7"/>
<evidence type="ECO:0000256" key="1">
    <source>
        <dbReference type="SAM" id="Phobius"/>
    </source>
</evidence>
<dbReference type="STRING" id="1244531.CIG2463D_0545"/>
<dbReference type="EMBL" id="CP009043">
    <property type="protein sequence ID" value="AII14410.1"/>
    <property type="molecule type" value="Genomic_DNA"/>
</dbReference>
<sequence length="256" mass="29348">MKKYQIYTILALVLMTIGFTIPVIAYHGMGDKIKNEISLPSYVYPIYNLYTKIQYKNHLMAEDVKYDLAKMIETRSEIGVPSLPIWYVSLEAPNYPKEAFPDGIPVYFHVDGYSGDVHEMNTINHYIGMYPMEHGGNVERAIAPYYLLVATICMLLYLYYDGKGNSLLMIPTIIAPVLFMSAFAGWLYWYGHNMQEWGAFKIKPFMPTALGDGKVAQFTTHSYPTIGFWVMMAMSILCILAIFSKNKYLREKKEVA</sequence>
<reference evidence="3" key="1">
    <citation type="journal article" date="2014" name="Genome Announc.">
        <title>Complete Genome Sequence of Campylobacter iguaniorum Strain 1485ET, Isolated from a Bearded Dragon (Pogona vitticeps).</title>
        <authorList>
            <person name="Gilbert M.J."/>
            <person name="Miller W.G."/>
            <person name="Yee E."/>
            <person name="Kik M."/>
            <person name="Wagenaar J.A."/>
            <person name="Duim B."/>
        </authorList>
    </citation>
    <scope>NUCLEOTIDE SEQUENCE [LARGE SCALE GENOMIC DNA]</scope>
    <source>
        <strain evidence="3">1485E</strain>
    </source>
</reference>
<name>A0A076F872_9BACT</name>
<dbReference type="PATRIC" id="fig|1244531.5.peg.555"/>
<proteinExistence type="predicted"/>
<evidence type="ECO:0000313" key="2">
    <source>
        <dbReference type="EMBL" id="AII14410.1"/>
    </source>
</evidence>
<organism evidence="2 3">
    <name type="scientific">Campylobacter iguaniorum</name>
    <dbReference type="NCBI Taxonomy" id="1244531"/>
    <lineage>
        <taxon>Bacteria</taxon>
        <taxon>Pseudomonadati</taxon>
        <taxon>Campylobacterota</taxon>
        <taxon>Epsilonproteobacteria</taxon>
        <taxon>Campylobacterales</taxon>
        <taxon>Campylobacteraceae</taxon>
        <taxon>Campylobacter</taxon>
    </lineage>
</organism>